<protein>
    <recommendedName>
        <fullName evidence="1">YqbQ/XkdQ domain-containing protein</fullName>
    </recommendedName>
</protein>
<dbReference type="OrthoDB" id="1698671at2"/>
<dbReference type="Pfam" id="PF24032">
    <property type="entry name" value="YQBQ"/>
    <property type="match status" value="1"/>
</dbReference>
<evidence type="ECO:0000259" key="1">
    <source>
        <dbReference type="Pfam" id="PF24032"/>
    </source>
</evidence>
<dbReference type="InterPro" id="IPR056937">
    <property type="entry name" value="YqbQ/XkdQ"/>
</dbReference>
<dbReference type="AlphaFoldDB" id="A0A0M1P2S2"/>
<dbReference type="Proteomes" id="UP000036932">
    <property type="component" value="Unassembled WGS sequence"/>
</dbReference>
<feature type="domain" description="YqbQ/XkdQ" evidence="1">
    <location>
        <begin position="23"/>
        <end position="325"/>
    </location>
</feature>
<organism evidence="2 3">
    <name type="scientific">Paenibacillus solani</name>
    <dbReference type="NCBI Taxonomy" id="1705565"/>
    <lineage>
        <taxon>Bacteria</taxon>
        <taxon>Bacillati</taxon>
        <taxon>Bacillota</taxon>
        <taxon>Bacilli</taxon>
        <taxon>Bacillales</taxon>
        <taxon>Paenibacillaceae</taxon>
        <taxon>Paenibacillus</taxon>
    </lineage>
</organism>
<dbReference type="PATRIC" id="fig|1705565.3.peg.3129"/>
<keyword evidence="3" id="KW-1185">Reference proteome</keyword>
<proteinExistence type="predicted"/>
<dbReference type="EMBL" id="LIUT01000001">
    <property type="protein sequence ID" value="KOR88781.1"/>
    <property type="molecule type" value="Genomic_DNA"/>
</dbReference>
<gene>
    <name evidence="2" type="ORF">AM231_06145</name>
</gene>
<name>A0A0M1P2S2_9BACL</name>
<evidence type="ECO:0000313" key="3">
    <source>
        <dbReference type="Proteomes" id="UP000036932"/>
    </source>
</evidence>
<sequence length="327" mass="36817">MHQILLMKNGKKQNVTQLIGSLAWSSNIDALGEELSFNYAYNDSQFFKKWDLIEVGDQVALFNEGKFLNYYVVITDAMNGRFGKSFTCFDRSWYLNKNETVIQFKKAAASQAIAKLLDKFGVKHQIASMPTLITKIYKEELVSDIIADILEQVYQETKQRYRVEMNKGILTIQKMSDLVINPISRLSDNTYAFPVTDTISNPSRERSIEEMKNKVIVVSEDEKSTKVFAEASDPKSISKYGQLTDVVTVDKKNASQARNIAANTLSEMNKMGETISCEMIGHDEIRAGRILNMNEPVTGIVGKYLIKSASHTVNNGIHKVSVELEAV</sequence>
<evidence type="ECO:0000313" key="2">
    <source>
        <dbReference type="EMBL" id="KOR88781.1"/>
    </source>
</evidence>
<reference evidence="3" key="1">
    <citation type="submission" date="2015-08" db="EMBL/GenBank/DDBJ databases">
        <title>Genome sequencing project for genomic taxonomy and phylogenomics of Bacillus-like bacteria.</title>
        <authorList>
            <person name="Liu B."/>
            <person name="Wang J."/>
            <person name="Zhu Y."/>
            <person name="Liu G."/>
            <person name="Chen Q."/>
            <person name="Chen Z."/>
            <person name="Lan J."/>
            <person name="Che J."/>
            <person name="Ge C."/>
            <person name="Shi H."/>
            <person name="Pan Z."/>
            <person name="Liu X."/>
        </authorList>
    </citation>
    <scope>NUCLEOTIDE SEQUENCE [LARGE SCALE GENOMIC DNA]</scope>
    <source>
        <strain evidence="3">FJAT-22460</strain>
    </source>
</reference>
<accession>A0A0M1P2S2</accession>
<comment type="caution">
    <text evidence="2">The sequence shown here is derived from an EMBL/GenBank/DDBJ whole genome shotgun (WGS) entry which is preliminary data.</text>
</comment>